<proteinExistence type="predicted"/>
<keyword evidence="2" id="KW-1185">Reference proteome</keyword>
<accession>A0A9P7DI85</accession>
<dbReference type="EMBL" id="JABBWG010000311">
    <property type="protein sequence ID" value="KAG1795573.1"/>
    <property type="molecule type" value="Genomic_DNA"/>
</dbReference>
<name>A0A9P7DI85_9AGAM</name>
<dbReference type="Proteomes" id="UP000807769">
    <property type="component" value="Unassembled WGS sequence"/>
</dbReference>
<dbReference type="GeneID" id="64631494"/>
<dbReference type="RefSeq" id="XP_041185248.1">
    <property type="nucleotide sequence ID" value="XM_041337478.1"/>
</dbReference>
<dbReference type="AlphaFoldDB" id="A0A9P7DI85"/>
<gene>
    <name evidence="1" type="ORF">BJ212DRAFT_1410388</name>
</gene>
<protein>
    <submittedName>
        <fullName evidence="1">Uncharacterized protein</fullName>
    </submittedName>
</protein>
<evidence type="ECO:0000313" key="2">
    <source>
        <dbReference type="Proteomes" id="UP000807769"/>
    </source>
</evidence>
<organism evidence="1 2">
    <name type="scientific">Suillus subaureus</name>
    <dbReference type="NCBI Taxonomy" id="48587"/>
    <lineage>
        <taxon>Eukaryota</taxon>
        <taxon>Fungi</taxon>
        <taxon>Dikarya</taxon>
        <taxon>Basidiomycota</taxon>
        <taxon>Agaricomycotina</taxon>
        <taxon>Agaricomycetes</taxon>
        <taxon>Agaricomycetidae</taxon>
        <taxon>Boletales</taxon>
        <taxon>Suillineae</taxon>
        <taxon>Suillaceae</taxon>
        <taxon>Suillus</taxon>
    </lineage>
</organism>
<dbReference type="OrthoDB" id="2678132at2759"/>
<evidence type="ECO:0000313" key="1">
    <source>
        <dbReference type="EMBL" id="KAG1795573.1"/>
    </source>
</evidence>
<reference evidence="1" key="1">
    <citation type="journal article" date="2020" name="New Phytol.">
        <title>Comparative genomics reveals dynamic genome evolution in host specialist ectomycorrhizal fungi.</title>
        <authorList>
            <person name="Lofgren L.A."/>
            <person name="Nguyen N.H."/>
            <person name="Vilgalys R."/>
            <person name="Ruytinx J."/>
            <person name="Liao H.L."/>
            <person name="Branco S."/>
            <person name="Kuo A."/>
            <person name="LaButti K."/>
            <person name="Lipzen A."/>
            <person name="Andreopoulos W."/>
            <person name="Pangilinan J."/>
            <person name="Riley R."/>
            <person name="Hundley H."/>
            <person name="Na H."/>
            <person name="Barry K."/>
            <person name="Grigoriev I.V."/>
            <person name="Stajich J.E."/>
            <person name="Kennedy P.G."/>
        </authorList>
    </citation>
    <scope>NUCLEOTIDE SEQUENCE</scope>
    <source>
        <strain evidence="1">MN1</strain>
    </source>
</reference>
<sequence>MKFDRTFRVFTHLNTFMTANIRGQRTSTRACTALDFATEKIHAGKAGYDAARAALVALAPLLRKIAWSDILRPLLVLDMRLMGDFIQGRSEGTRSIPRIWKIPGVLQDNDEGLQDCMCHGVI</sequence>
<comment type="caution">
    <text evidence="1">The sequence shown here is derived from an EMBL/GenBank/DDBJ whole genome shotgun (WGS) entry which is preliminary data.</text>
</comment>